<dbReference type="EMBL" id="CP045908">
    <property type="protein sequence ID" value="QQP33086.1"/>
    <property type="molecule type" value="Genomic_DNA"/>
</dbReference>
<evidence type="ECO:0000256" key="1">
    <source>
        <dbReference type="SAM" id="MobiDB-lite"/>
    </source>
</evidence>
<feature type="region of interest" description="Disordered" evidence="1">
    <location>
        <begin position="1"/>
        <end position="40"/>
    </location>
</feature>
<name>A0A7T8GM26_CALRO</name>
<reference evidence="3" key="1">
    <citation type="submission" date="2021-01" db="EMBL/GenBank/DDBJ databases">
        <title>Caligus Genome Assembly.</title>
        <authorList>
            <person name="Gallardo-Escarate C."/>
        </authorList>
    </citation>
    <scope>NUCLEOTIDE SEQUENCE [LARGE SCALE GENOMIC DNA]</scope>
</reference>
<accession>A0A7T8GM26</accession>
<evidence type="ECO:0000313" key="2">
    <source>
        <dbReference type="EMBL" id="QQP33086.1"/>
    </source>
</evidence>
<evidence type="ECO:0000313" key="3">
    <source>
        <dbReference type="Proteomes" id="UP000595437"/>
    </source>
</evidence>
<gene>
    <name evidence="2" type="ORF">FKW44_024330</name>
</gene>
<organism evidence="2 3">
    <name type="scientific">Caligus rogercresseyi</name>
    <name type="common">Sea louse</name>
    <dbReference type="NCBI Taxonomy" id="217165"/>
    <lineage>
        <taxon>Eukaryota</taxon>
        <taxon>Metazoa</taxon>
        <taxon>Ecdysozoa</taxon>
        <taxon>Arthropoda</taxon>
        <taxon>Crustacea</taxon>
        <taxon>Multicrustacea</taxon>
        <taxon>Hexanauplia</taxon>
        <taxon>Copepoda</taxon>
        <taxon>Siphonostomatoida</taxon>
        <taxon>Caligidae</taxon>
        <taxon>Caligus</taxon>
    </lineage>
</organism>
<sequence length="93" mass="10614">MVQDEPNGYANDTGGINNSNSKEFTKDNQPKATPPDGRKAVQIERKKLVVIIVIPHWQPRKKPLLTLNRLQPTTKSQTRMKILIFNQTRQPVP</sequence>
<dbReference type="AlphaFoldDB" id="A0A7T8GM26"/>
<proteinExistence type="predicted"/>
<dbReference type="Proteomes" id="UP000595437">
    <property type="component" value="Chromosome 19"/>
</dbReference>
<keyword evidence="3" id="KW-1185">Reference proteome</keyword>
<protein>
    <submittedName>
        <fullName evidence="2">Uncharacterized protein</fullName>
    </submittedName>
</protein>